<protein>
    <submittedName>
        <fullName evidence="1">Uncharacterized protein</fullName>
    </submittedName>
</protein>
<dbReference type="AlphaFoldDB" id="A0A2S9XSP7"/>
<name>A0A2S9XSP7_9BACT</name>
<comment type="caution">
    <text evidence="1">The sequence shown here is derived from an EMBL/GenBank/DDBJ whole genome shotgun (WGS) entry which is preliminary data.</text>
</comment>
<evidence type="ECO:0000313" key="1">
    <source>
        <dbReference type="EMBL" id="PRP95894.1"/>
    </source>
</evidence>
<proteinExistence type="predicted"/>
<dbReference type="Proteomes" id="UP000237968">
    <property type="component" value="Unassembled WGS sequence"/>
</dbReference>
<sequence>MGASFTCQGEGEGWLVTDVYGAGKLNPMTNCLAYADGVAPDNPTPEDCTPMRPPHCSTARKKNAMTAEFLVSGDEPFVS</sequence>
<gene>
    <name evidence="1" type="ORF">ENSA5_37640</name>
</gene>
<reference evidence="1 2" key="1">
    <citation type="submission" date="2018-03" db="EMBL/GenBank/DDBJ databases">
        <title>Draft Genome Sequences of the Obligatory Marine Myxobacteria Enhygromyxa salina SWB005.</title>
        <authorList>
            <person name="Poehlein A."/>
            <person name="Moghaddam J.A."/>
            <person name="Harms H."/>
            <person name="Alanjari M."/>
            <person name="Koenig G.M."/>
            <person name="Daniel R."/>
            <person name="Schaeberle T.F."/>
        </authorList>
    </citation>
    <scope>NUCLEOTIDE SEQUENCE [LARGE SCALE GENOMIC DNA]</scope>
    <source>
        <strain evidence="1 2">SWB005</strain>
    </source>
</reference>
<accession>A0A2S9XSP7</accession>
<organism evidence="1 2">
    <name type="scientific">Enhygromyxa salina</name>
    <dbReference type="NCBI Taxonomy" id="215803"/>
    <lineage>
        <taxon>Bacteria</taxon>
        <taxon>Pseudomonadati</taxon>
        <taxon>Myxococcota</taxon>
        <taxon>Polyangia</taxon>
        <taxon>Nannocystales</taxon>
        <taxon>Nannocystaceae</taxon>
        <taxon>Enhygromyxa</taxon>
    </lineage>
</organism>
<keyword evidence="2" id="KW-1185">Reference proteome</keyword>
<evidence type="ECO:0000313" key="2">
    <source>
        <dbReference type="Proteomes" id="UP000237968"/>
    </source>
</evidence>
<dbReference type="EMBL" id="PVNK01000166">
    <property type="protein sequence ID" value="PRP95894.1"/>
    <property type="molecule type" value="Genomic_DNA"/>
</dbReference>